<organism evidence="6 7">
    <name type="scientific">Vanilla planifolia</name>
    <name type="common">Vanilla</name>
    <dbReference type="NCBI Taxonomy" id="51239"/>
    <lineage>
        <taxon>Eukaryota</taxon>
        <taxon>Viridiplantae</taxon>
        <taxon>Streptophyta</taxon>
        <taxon>Embryophyta</taxon>
        <taxon>Tracheophyta</taxon>
        <taxon>Spermatophyta</taxon>
        <taxon>Magnoliopsida</taxon>
        <taxon>Liliopsida</taxon>
        <taxon>Asparagales</taxon>
        <taxon>Orchidaceae</taxon>
        <taxon>Vanilloideae</taxon>
        <taxon>Vanilleae</taxon>
        <taxon>Vanilla</taxon>
    </lineage>
</organism>
<keyword evidence="5" id="KW-0808">Transferase</keyword>
<name>A0A835RHY6_VANPL</name>
<dbReference type="SFLD" id="SFLDS00005">
    <property type="entry name" value="Isoprenoid_Synthase_Type_I"/>
    <property type="match status" value="1"/>
</dbReference>
<dbReference type="Gene3D" id="1.10.600.10">
    <property type="entry name" value="Farnesyl Diphosphate Synthase"/>
    <property type="match status" value="1"/>
</dbReference>
<dbReference type="InterPro" id="IPR008949">
    <property type="entry name" value="Isoprenoid_synthase_dom_sf"/>
</dbReference>
<dbReference type="FunFam" id="1.10.600.10:FF:000001">
    <property type="entry name" value="Geranylgeranyl diphosphate synthase"/>
    <property type="match status" value="1"/>
</dbReference>
<dbReference type="SUPFAM" id="SSF48576">
    <property type="entry name" value="Terpenoid synthases"/>
    <property type="match status" value="1"/>
</dbReference>
<dbReference type="GO" id="GO:0004659">
    <property type="term" value="F:prenyltransferase activity"/>
    <property type="evidence" value="ECO:0007669"/>
    <property type="project" value="InterPro"/>
</dbReference>
<evidence type="ECO:0000256" key="1">
    <source>
        <dbReference type="ARBA" id="ARBA00001946"/>
    </source>
</evidence>
<dbReference type="EMBL" id="JADCNL010000003">
    <property type="protein sequence ID" value="KAG0488505.1"/>
    <property type="molecule type" value="Genomic_DNA"/>
</dbReference>
<keyword evidence="3" id="KW-0479">Metal-binding</keyword>
<protein>
    <submittedName>
        <fullName evidence="6">Uncharacterized protein</fullName>
    </submittedName>
</protein>
<keyword evidence="4" id="KW-0460">Magnesium</keyword>
<dbReference type="GO" id="GO:0008299">
    <property type="term" value="P:isoprenoid biosynthetic process"/>
    <property type="evidence" value="ECO:0007669"/>
    <property type="project" value="InterPro"/>
</dbReference>
<dbReference type="InterPro" id="IPR000092">
    <property type="entry name" value="Polyprenyl_synt"/>
</dbReference>
<gene>
    <name evidence="6" type="ORF">HPP92_007316</name>
</gene>
<evidence type="ECO:0000256" key="3">
    <source>
        <dbReference type="ARBA" id="ARBA00022723"/>
    </source>
</evidence>
<evidence type="ECO:0000313" key="6">
    <source>
        <dbReference type="EMBL" id="KAG0488505.1"/>
    </source>
</evidence>
<accession>A0A835RHY6</accession>
<dbReference type="GO" id="GO:0046872">
    <property type="term" value="F:metal ion binding"/>
    <property type="evidence" value="ECO:0007669"/>
    <property type="project" value="UniProtKB-KW"/>
</dbReference>
<keyword evidence="7" id="KW-1185">Reference proteome</keyword>
<dbReference type="Proteomes" id="UP000636800">
    <property type="component" value="Chromosome 3"/>
</dbReference>
<proteinExistence type="inferred from homology"/>
<dbReference type="Pfam" id="PF00348">
    <property type="entry name" value="polyprenyl_synt"/>
    <property type="match status" value="1"/>
</dbReference>
<evidence type="ECO:0000313" key="7">
    <source>
        <dbReference type="Proteomes" id="UP000636800"/>
    </source>
</evidence>
<comment type="cofactor">
    <cofactor evidence="1">
        <name>Mg(2+)</name>
        <dbReference type="ChEBI" id="CHEBI:18420"/>
    </cofactor>
</comment>
<dbReference type="PANTHER" id="PTHR43281:SF5">
    <property type="entry name" value="HETERODIMERIC GERANYLGERANYL PYROPHOSPHATE SYNTHASE SMALL SUBUNIT, CHLOROPLASTIC"/>
    <property type="match status" value="1"/>
</dbReference>
<dbReference type="GO" id="GO:0005737">
    <property type="term" value="C:cytoplasm"/>
    <property type="evidence" value="ECO:0007669"/>
    <property type="project" value="UniProtKB-ARBA"/>
</dbReference>
<dbReference type="InterPro" id="IPR033749">
    <property type="entry name" value="Polyprenyl_synt_CS"/>
</dbReference>
<evidence type="ECO:0000256" key="4">
    <source>
        <dbReference type="ARBA" id="ARBA00022842"/>
    </source>
</evidence>
<reference evidence="6 7" key="1">
    <citation type="journal article" date="2020" name="Nat. Food">
        <title>A phased Vanilla planifolia genome enables genetic improvement of flavour and production.</title>
        <authorList>
            <person name="Hasing T."/>
            <person name="Tang H."/>
            <person name="Brym M."/>
            <person name="Khazi F."/>
            <person name="Huang T."/>
            <person name="Chambers A.H."/>
        </authorList>
    </citation>
    <scope>NUCLEOTIDE SEQUENCE [LARGE SCALE GENOMIC DNA]</scope>
    <source>
        <tissue evidence="6">Leaf</tissue>
    </source>
</reference>
<dbReference type="CDD" id="cd00685">
    <property type="entry name" value="Trans_IPPS_HT"/>
    <property type="match status" value="1"/>
</dbReference>
<comment type="similarity">
    <text evidence="2 5">Belongs to the FPP/GGPP synthase family.</text>
</comment>
<dbReference type="PROSITE" id="PS00723">
    <property type="entry name" value="POLYPRENYL_SYNTHASE_1"/>
    <property type="match status" value="1"/>
</dbReference>
<dbReference type="AlphaFoldDB" id="A0A835RHY6"/>
<sequence length="361" mass="39343">MAFSSTIFLSQCFSLNKVRSSSLLPKIRHTTIHRRRSFCSDCTTAPSSMPSFDLHSYWTSLISQIQEKLDTAITVKYPERIYEAMRYSVLSDSNKCASAIMCIAACELVGGDPSFAFPTACALEMVHAASLIHDDLPCMDAASLRRGRPTNHAVFGVDLAILAGDALFPLAFRHIVDHTPASHVPPQAILRVIHEIARTVGSTGMTAGQFLDLLPEGGEESADPMLVLEKKFGELAECSAVCGGVLGGAGEEECEALRRYGRAVGVLYVVVDDLLMWEEKVAGSNGPSGKMRNTASVVRAMGMDRAISIVEELRQTAKNELKSFQGCKFGDRVLPLYSFLDYAVERSFVVERCSKANNFLG</sequence>
<dbReference type="PANTHER" id="PTHR43281">
    <property type="entry name" value="FARNESYL DIPHOSPHATE SYNTHASE"/>
    <property type="match status" value="1"/>
</dbReference>
<evidence type="ECO:0000256" key="2">
    <source>
        <dbReference type="ARBA" id="ARBA00006706"/>
    </source>
</evidence>
<evidence type="ECO:0000256" key="5">
    <source>
        <dbReference type="RuleBase" id="RU004466"/>
    </source>
</evidence>
<comment type="caution">
    <text evidence="6">The sequence shown here is derived from an EMBL/GenBank/DDBJ whole genome shotgun (WGS) entry which is preliminary data.</text>
</comment>